<reference evidence="1 2" key="1">
    <citation type="submission" date="2016-06" db="EMBL/GenBank/DDBJ databases">
        <authorList>
            <person name="Kjaerup R.B."/>
            <person name="Dalgaard T.S."/>
            <person name="Juul-Madsen H.R."/>
        </authorList>
    </citation>
    <scope>NUCLEOTIDE SEQUENCE [LARGE SCALE GENOMIC DNA]</scope>
    <source>
        <strain evidence="1 2">E2838</strain>
    </source>
</reference>
<protein>
    <submittedName>
        <fullName evidence="1">Uncharacterized protein</fullName>
    </submittedName>
</protein>
<sequence>MAIAGWRRGGRGGRLRERVADSGHGGGDFAGDLLIQPNQLRGALTNFAGEGPCCSLPGGPLRG</sequence>
<evidence type="ECO:0000313" key="1">
    <source>
        <dbReference type="EMBL" id="OBI05518.1"/>
    </source>
</evidence>
<gene>
    <name evidence="1" type="ORF">A5679_13460</name>
</gene>
<evidence type="ECO:0000313" key="2">
    <source>
        <dbReference type="Proteomes" id="UP000092207"/>
    </source>
</evidence>
<dbReference type="Proteomes" id="UP000092207">
    <property type="component" value="Unassembled WGS sequence"/>
</dbReference>
<comment type="caution">
    <text evidence="1">The sequence shown here is derived from an EMBL/GenBank/DDBJ whole genome shotgun (WGS) entry which is preliminary data.</text>
</comment>
<dbReference type="AlphaFoldDB" id="A0A1A2VY69"/>
<accession>A0A1A2VY69</accession>
<organism evidence="1 2">
    <name type="scientific">Mycobacterium scrofulaceum</name>
    <dbReference type="NCBI Taxonomy" id="1783"/>
    <lineage>
        <taxon>Bacteria</taxon>
        <taxon>Bacillati</taxon>
        <taxon>Actinomycetota</taxon>
        <taxon>Actinomycetes</taxon>
        <taxon>Mycobacteriales</taxon>
        <taxon>Mycobacteriaceae</taxon>
        <taxon>Mycobacterium</taxon>
    </lineage>
</organism>
<proteinExistence type="predicted"/>
<dbReference type="EMBL" id="LZJY01000149">
    <property type="protein sequence ID" value="OBI05518.1"/>
    <property type="molecule type" value="Genomic_DNA"/>
</dbReference>
<name>A0A1A2VY69_MYCSC</name>